<dbReference type="Proteomes" id="UP001243989">
    <property type="component" value="Unassembled WGS sequence"/>
</dbReference>
<evidence type="ECO:0000313" key="2">
    <source>
        <dbReference type="Proteomes" id="UP001243989"/>
    </source>
</evidence>
<keyword evidence="2" id="KW-1185">Reference proteome</keyword>
<reference evidence="1" key="1">
    <citation type="submission" date="2021-06" db="EMBL/GenBank/DDBJ databases">
        <title>Comparative genomics, transcriptomics and evolutionary studies reveal genomic signatures of adaptation to plant cell wall in hemibiotrophic fungi.</title>
        <authorList>
            <consortium name="DOE Joint Genome Institute"/>
            <person name="Baroncelli R."/>
            <person name="Diaz J.F."/>
            <person name="Benocci T."/>
            <person name="Peng M."/>
            <person name="Battaglia E."/>
            <person name="Haridas S."/>
            <person name="Andreopoulos W."/>
            <person name="Labutti K."/>
            <person name="Pangilinan J."/>
            <person name="Floch G.L."/>
            <person name="Makela M.R."/>
            <person name="Henrissat B."/>
            <person name="Grigoriev I.V."/>
            <person name="Crouch J.A."/>
            <person name="De Vries R.P."/>
            <person name="Sukno S.A."/>
            <person name="Thon M.R."/>
        </authorList>
    </citation>
    <scope>NUCLEOTIDE SEQUENCE</scope>
    <source>
        <strain evidence="1">CBS 102054</strain>
    </source>
</reference>
<name>A0AAI9ZYN4_9PEZI</name>
<protein>
    <submittedName>
        <fullName evidence="1">Uncharacterized protein</fullName>
    </submittedName>
</protein>
<dbReference type="EMBL" id="JAHMHQ010000006">
    <property type="protein sequence ID" value="KAK1638957.1"/>
    <property type="molecule type" value="Genomic_DNA"/>
</dbReference>
<dbReference type="AlphaFoldDB" id="A0AAI9ZYN4"/>
<gene>
    <name evidence="1" type="ORF">BDP81DRAFT_194051</name>
</gene>
<dbReference type="RefSeq" id="XP_060447564.1">
    <property type="nucleotide sequence ID" value="XM_060582452.1"/>
</dbReference>
<comment type="caution">
    <text evidence="1">The sequence shown here is derived from an EMBL/GenBank/DDBJ whole genome shotgun (WGS) entry which is preliminary data.</text>
</comment>
<organism evidence="1 2">
    <name type="scientific">Colletotrichum phormii</name>
    <dbReference type="NCBI Taxonomy" id="359342"/>
    <lineage>
        <taxon>Eukaryota</taxon>
        <taxon>Fungi</taxon>
        <taxon>Dikarya</taxon>
        <taxon>Ascomycota</taxon>
        <taxon>Pezizomycotina</taxon>
        <taxon>Sordariomycetes</taxon>
        <taxon>Hypocreomycetidae</taxon>
        <taxon>Glomerellales</taxon>
        <taxon>Glomerellaceae</taxon>
        <taxon>Colletotrichum</taxon>
        <taxon>Colletotrichum acutatum species complex</taxon>
    </lineage>
</organism>
<sequence length="182" mass="20639">MQRNNKDCLLNEIICHLSLSLSLCMEMAPRNASVARPSESDPPIRLRASGMRYPIQQRKADGMVHTNTVTKARQIQGYVSRVVKHHRHPNPQCLYPCMPYAVCRRRSTISTLCGLSYRVDPFPNPPPPNFKVWTQIDGTENNMNHSSPPRSSAMTPSLSLSRYRGLHKNQTTKCRFSSTMAN</sequence>
<dbReference type="GeneID" id="85467314"/>
<proteinExistence type="predicted"/>
<evidence type="ECO:0000313" key="1">
    <source>
        <dbReference type="EMBL" id="KAK1638957.1"/>
    </source>
</evidence>
<accession>A0AAI9ZYN4</accession>